<organism evidence="1 2">
    <name type="scientific">Glossina austeni</name>
    <name type="common">Savannah tsetse fly</name>
    <dbReference type="NCBI Taxonomy" id="7395"/>
    <lineage>
        <taxon>Eukaryota</taxon>
        <taxon>Metazoa</taxon>
        <taxon>Ecdysozoa</taxon>
        <taxon>Arthropoda</taxon>
        <taxon>Hexapoda</taxon>
        <taxon>Insecta</taxon>
        <taxon>Pterygota</taxon>
        <taxon>Neoptera</taxon>
        <taxon>Endopterygota</taxon>
        <taxon>Diptera</taxon>
        <taxon>Brachycera</taxon>
        <taxon>Muscomorpha</taxon>
        <taxon>Hippoboscoidea</taxon>
        <taxon>Glossinidae</taxon>
        <taxon>Glossina</taxon>
    </lineage>
</organism>
<keyword evidence="2" id="KW-1185">Reference proteome</keyword>
<dbReference type="VEuPathDB" id="VectorBase:GAUT048030"/>
<sequence length="154" mass="17129">MVRIIGNPTSYSPSLSTELEQVDIASDGDNGGGATAVDFLSKLLKVEEDEATTVFPPLISEYSKAFVPPSLSLRDNVEIALIKTLLKATGGRQNEENVLLLFSSCQLRLQKRWTRIKELCYVVQFICIRLHKLSISLIASMLDSSKDHEEQSEQ</sequence>
<dbReference type="AlphaFoldDB" id="A0A1A9VUG7"/>
<accession>A0A1A9VUG7</accession>
<evidence type="ECO:0000313" key="2">
    <source>
        <dbReference type="Proteomes" id="UP000078200"/>
    </source>
</evidence>
<evidence type="ECO:0000313" key="1">
    <source>
        <dbReference type="EnsemblMetazoa" id="GAUT048030-PA"/>
    </source>
</evidence>
<protein>
    <submittedName>
        <fullName evidence="1">Uncharacterized protein</fullName>
    </submittedName>
</protein>
<dbReference type="EnsemblMetazoa" id="GAUT048030-RA">
    <property type="protein sequence ID" value="GAUT048030-PA"/>
    <property type="gene ID" value="GAUT048030"/>
</dbReference>
<proteinExistence type="predicted"/>
<reference evidence="1" key="1">
    <citation type="submission" date="2020-05" db="UniProtKB">
        <authorList>
            <consortium name="EnsemblMetazoa"/>
        </authorList>
    </citation>
    <scope>IDENTIFICATION</scope>
    <source>
        <strain evidence="1">TTRI</strain>
    </source>
</reference>
<name>A0A1A9VUG7_GLOAU</name>
<dbReference type="Proteomes" id="UP000078200">
    <property type="component" value="Unassembled WGS sequence"/>
</dbReference>